<proteinExistence type="predicted"/>
<keyword evidence="2" id="KW-1185">Reference proteome</keyword>
<accession>A0A1B0GPU8</accession>
<dbReference type="GO" id="GO:0004519">
    <property type="term" value="F:endonuclease activity"/>
    <property type="evidence" value="ECO:0007669"/>
    <property type="project" value="InterPro"/>
</dbReference>
<dbReference type="AlphaFoldDB" id="A0A1B0GPU8"/>
<dbReference type="PANTHER" id="PTHR15002:SF0">
    <property type="entry name" value="RIBOSOMAL BIOGENESIS PROTEIN LAS1L"/>
    <property type="match status" value="1"/>
</dbReference>
<dbReference type="VEuPathDB" id="VectorBase:PPAI008233"/>
<dbReference type="GO" id="GO:0030687">
    <property type="term" value="C:preribosome, large subunit precursor"/>
    <property type="evidence" value="ECO:0007669"/>
    <property type="project" value="TreeGrafter"/>
</dbReference>
<sequence>MFGILVKNRPSHSLVGAWKNKLEFRQVFDWIYGNFASQSTYRKSLNRLKMWKGRLMSLTPGGIMATLTILEVTLKDKESNLAENDLRTMYSTAIVRFLNYIHSTTRSAKSLYSVAKELGLSPYVVDLRHSCSHGQTMPSLRTFRQVFSYLLNWLKSFYWEPQLKIMQNAKIEDVKRNNKTAFERNLRMLFIAYDGVTEGLRRKKETLEEISQEIVNKEFLQWAENASECDKLSEIAENLLSSIFAAVSAEQQVREIAQLFTEAFLECDNLIKSPAIENEAEDSVSVTEIHQMFFRKTAEWAFIPNCLTALIDVAEDPLENRPRRLGAAFWCERLIESFLA</sequence>
<dbReference type="EMBL" id="AJVK01064062">
    <property type="status" value="NOT_ANNOTATED_CDS"/>
    <property type="molecule type" value="Genomic_DNA"/>
</dbReference>
<name>A0A1B0GPU8_PHLPP</name>
<dbReference type="GO" id="GO:0000470">
    <property type="term" value="P:maturation of LSU-rRNA"/>
    <property type="evidence" value="ECO:0007669"/>
    <property type="project" value="TreeGrafter"/>
</dbReference>
<evidence type="ECO:0008006" key="3">
    <source>
        <dbReference type="Google" id="ProtNLM"/>
    </source>
</evidence>
<evidence type="ECO:0000313" key="1">
    <source>
        <dbReference type="EnsemblMetazoa" id="PPAI008233-PA"/>
    </source>
</evidence>
<dbReference type="GO" id="GO:0090730">
    <property type="term" value="C:Las1 complex"/>
    <property type="evidence" value="ECO:0007669"/>
    <property type="project" value="InterPro"/>
</dbReference>
<dbReference type="GO" id="GO:0000460">
    <property type="term" value="P:maturation of 5.8S rRNA"/>
    <property type="evidence" value="ECO:0007669"/>
    <property type="project" value="TreeGrafter"/>
</dbReference>
<protein>
    <recommendedName>
        <fullName evidence="3">Ribosomal biogenesis protein LAS1L</fullName>
    </recommendedName>
</protein>
<dbReference type="VEuPathDB" id="VectorBase:PPAPM1_001803"/>
<dbReference type="PANTHER" id="PTHR15002">
    <property type="entry name" value="RIBOSOMAL BIOGENESIS PROTEIN LAS1L"/>
    <property type="match status" value="1"/>
</dbReference>
<dbReference type="Pfam" id="PF04031">
    <property type="entry name" value="Las1"/>
    <property type="match status" value="1"/>
</dbReference>
<dbReference type="InterPro" id="IPR007174">
    <property type="entry name" value="Las1"/>
</dbReference>
<reference evidence="1" key="1">
    <citation type="submission" date="2022-08" db="UniProtKB">
        <authorList>
            <consortium name="EnsemblMetazoa"/>
        </authorList>
    </citation>
    <scope>IDENTIFICATION</scope>
    <source>
        <strain evidence="1">Israel</strain>
    </source>
</reference>
<dbReference type="Proteomes" id="UP000092462">
    <property type="component" value="Unassembled WGS sequence"/>
</dbReference>
<dbReference type="EnsemblMetazoa" id="PPAI008233-RA">
    <property type="protein sequence ID" value="PPAI008233-PA"/>
    <property type="gene ID" value="PPAI008233"/>
</dbReference>
<organism evidence="1 2">
    <name type="scientific">Phlebotomus papatasi</name>
    <name type="common">Sandfly</name>
    <dbReference type="NCBI Taxonomy" id="29031"/>
    <lineage>
        <taxon>Eukaryota</taxon>
        <taxon>Metazoa</taxon>
        <taxon>Ecdysozoa</taxon>
        <taxon>Arthropoda</taxon>
        <taxon>Hexapoda</taxon>
        <taxon>Insecta</taxon>
        <taxon>Pterygota</taxon>
        <taxon>Neoptera</taxon>
        <taxon>Endopterygota</taxon>
        <taxon>Diptera</taxon>
        <taxon>Nematocera</taxon>
        <taxon>Psychodoidea</taxon>
        <taxon>Psychodidae</taxon>
        <taxon>Phlebotomus</taxon>
        <taxon>Phlebotomus</taxon>
    </lineage>
</organism>
<evidence type="ECO:0000313" key="2">
    <source>
        <dbReference type="Proteomes" id="UP000092462"/>
    </source>
</evidence>